<evidence type="ECO:0008006" key="4">
    <source>
        <dbReference type="Google" id="ProtNLM"/>
    </source>
</evidence>
<comment type="caution">
    <text evidence="2">The sequence shown here is derived from an EMBL/GenBank/DDBJ whole genome shotgun (WGS) entry which is preliminary data.</text>
</comment>
<reference evidence="2" key="2">
    <citation type="submission" date="2020-11" db="EMBL/GenBank/DDBJ databases">
        <title>Whole genome sequencing of Colletotrichum sp.</title>
        <authorList>
            <person name="Li H."/>
        </authorList>
    </citation>
    <scope>NUCLEOTIDE SEQUENCE</scope>
    <source>
        <strain evidence="2">CkLH20</strain>
    </source>
</reference>
<proteinExistence type="predicted"/>
<reference evidence="2" key="1">
    <citation type="submission" date="2020-03" db="EMBL/GenBank/DDBJ databases">
        <authorList>
            <person name="He L."/>
        </authorList>
    </citation>
    <scope>NUCLEOTIDE SEQUENCE</scope>
    <source>
        <strain evidence="2">CkLH20</strain>
    </source>
</reference>
<feature type="compositionally biased region" description="Polar residues" evidence="1">
    <location>
        <begin position="36"/>
        <end position="48"/>
    </location>
</feature>
<feature type="region of interest" description="Disordered" evidence="1">
    <location>
        <begin position="577"/>
        <end position="784"/>
    </location>
</feature>
<name>A0A9P6I4N0_9PEZI</name>
<feature type="region of interest" description="Disordered" evidence="1">
    <location>
        <begin position="489"/>
        <end position="528"/>
    </location>
</feature>
<feature type="compositionally biased region" description="Basic and acidic residues" evidence="1">
    <location>
        <begin position="295"/>
        <end position="312"/>
    </location>
</feature>
<sequence>MDDPWGSPWATTDNVAVPSPSPSKTILEPPPAAFLSTPNNLALPSAQSPWADDDAFGDWASPDPARGANASPWAWGNEVTPIEQLTPSYEPRPRRKSSTPKWPLSRSASPGLKAPTTPNSISSGRLSPDPWANASYFTKDEPEPLAQLPQIPDVPPTVLENPTIELEPDTPKQIRNTAQEAITNEPIAIQFDEPVLESTPKAPQTTEPVIPDHPPEEDEEPTHSSVSTASEDDDDDPPDMGHADSPITSIEDNPLPKTLQRKASSKVQSLVDMYDGISRRTTITPERQLPPRRSASRDPDASADDASTHDREETEDAKDELTKSQSVVDSAEASTEDGRSDVAKEWEEFRKSKRPEHDPFVVDLSNLDTLIPEPTVETPEVAGEVSDRIISDSFTNISERKTWYRLSRHESLRKFNVGDDENYVRISWANSTMRDETMKIVRRWMEEDSMGGRAFRGGLAGKAGGKFFGWDATTESTPVDLDRVFGRRQKPQASVHRPTHSIHALPSLSTAPMAPTSKENTPASAQAKDNWGGLASFGWSSGTGGTKATQDAKPAELATFAKPLPLGFRGFDNTPKSHASLPAFTTSKPMAPQTPTVDTSATKEDVDEDDEWGDMVSPTTAEATDSMSLPKTSWDSFSTNPLPDAAMAAASERPLASNPKPDGLGNGNKTTEENKSGARDIGKVISPAPASTPAAFADMPQSQAGSIRPPESTYTFRPASAVKRPPNISIASNFIDPPDPDPSHDGKPGVSAGGLLDTPLTTGLGTPSTAQPPRNSTEDSDLVQQIVRNLPDLSYMLK</sequence>
<feature type="compositionally biased region" description="Polar residues" evidence="1">
    <location>
        <begin position="173"/>
        <end position="182"/>
    </location>
</feature>
<evidence type="ECO:0000313" key="3">
    <source>
        <dbReference type="Proteomes" id="UP000781932"/>
    </source>
</evidence>
<feature type="compositionally biased region" description="Basic and acidic residues" evidence="1">
    <location>
        <begin position="670"/>
        <end position="682"/>
    </location>
</feature>
<protein>
    <recommendedName>
        <fullName evidence="4">Glucan 4-alpha-glucosidase</fullName>
    </recommendedName>
</protein>
<keyword evidence="3" id="KW-1185">Reference proteome</keyword>
<gene>
    <name evidence="2" type="ORF">CkaCkLH20_05519</name>
</gene>
<dbReference type="AlphaFoldDB" id="A0A9P6I4N0"/>
<organism evidence="2 3">
    <name type="scientific">Colletotrichum karsti</name>
    <dbReference type="NCBI Taxonomy" id="1095194"/>
    <lineage>
        <taxon>Eukaryota</taxon>
        <taxon>Fungi</taxon>
        <taxon>Dikarya</taxon>
        <taxon>Ascomycota</taxon>
        <taxon>Pezizomycotina</taxon>
        <taxon>Sordariomycetes</taxon>
        <taxon>Hypocreomycetidae</taxon>
        <taxon>Glomerellales</taxon>
        <taxon>Glomerellaceae</taxon>
        <taxon>Colletotrichum</taxon>
        <taxon>Colletotrichum boninense species complex</taxon>
    </lineage>
</organism>
<feature type="compositionally biased region" description="Polar residues" evidence="1">
    <location>
        <begin position="116"/>
        <end position="125"/>
    </location>
</feature>
<dbReference type="EMBL" id="JAATWM020000015">
    <property type="protein sequence ID" value="KAF9877253.1"/>
    <property type="molecule type" value="Genomic_DNA"/>
</dbReference>
<dbReference type="GeneID" id="62161312"/>
<feature type="compositionally biased region" description="Low complexity" evidence="1">
    <location>
        <begin position="686"/>
        <end position="697"/>
    </location>
</feature>
<evidence type="ECO:0000256" key="1">
    <source>
        <dbReference type="SAM" id="MobiDB-lite"/>
    </source>
</evidence>
<accession>A0A9P6I4N0</accession>
<dbReference type="OrthoDB" id="3941134at2759"/>
<feature type="compositionally biased region" description="Polar residues" evidence="1">
    <location>
        <begin position="583"/>
        <end position="600"/>
    </location>
</feature>
<dbReference type="Proteomes" id="UP000781932">
    <property type="component" value="Unassembled WGS sequence"/>
</dbReference>
<feature type="compositionally biased region" description="Polar residues" evidence="1">
    <location>
        <begin position="617"/>
        <end position="641"/>
    </location>
</feature>
<feature type="region of interest" description="Disordered" evidence="1">
    <location>
        <begin position="1"/>
        <end position="343"/>
    </location>
</feature>
<evidence type="ECO:0000313" key="2">
    <source>
        <dbReference type="EMBL" id="KAF9877253.1"/>
    </source>
</evidence>
<feature type="compositionally biased region" description="Low complexity" evidence="1">
    <location>
        <begin position="753"/>
        <end position="767"/>
    </location>
</feature>
<dbReference type="RefSeq" id="XP_038746714.1">
    <property type="nucleotide sequence ID" value="XM_038888238.1"/>
</dbReference>